<dbReference type="Proteomes" id="UP001487740">
    <property type="component" value="Unassembled WGS sequence"/>
</dbReference>
<sequence>MLQPATCTARHKEAGQGVRPGERCCGLGAADPVMLWCCGAVMWMVSRCETASTVKEQQKTGRGAHPEAGDYLWTAGLPSCLVPRAGDGVAVLRLAYTTCSRVPEAVKWRASLTAAYRQAAHRGR</sequence>
<proteinExistence type="predicted"/>
<accession>A0AAW0T190</accession>
<organism evidence="1 2">
    <name type="scientific">Scylla paramamosain</name>
    <name type="common">Mud crab</name>
    <dbReference type="NCBI Taxonomy" id="85552"/>
    <lineage>
        <taxon>Eukaryota</taxon>
        <taxon>Metazoa</taxon>
        <taxon>Ecdysozoa</taxon>
        <taxon>Arthropoda</taxon>
        <taxon>Crustacea</taxon>
        <taxon>Multicrustacea</taxon>
        <taxon>Malacostraca</taxon>
        <taxon>Eumalacostraca</taxon>
        <taxon>Eucarida</taxon>
        <taxon>Decapoda</taxon>
        <taxon>Pleocyemata</taxon>
        <taxon>Brachyura</taxon>
        <taxon>Eubrachyura</taxon>
        <taxon>Portunoidea</taxon>
        <taxon>Portunidae</taxon>
        <taxon>Portuninae</taxon>
        <taxon>Scylla</taxon>
    </lineage>
</organism>
<gene>
    <name evidence="1" type="ORF">O3P69_018492</name>
</gene>
<keyword evidence="2" id="KW-1185">Reference proteome</keyword>
<dbReference type="AlphaFoldDB" id="A0AAW0T190"/>
<reference evidence="1 2" key="1">
    <citation type="submission" date="2023-03" db="EMBL/GenBank/DDBJ databases">
        <title>High-quality genome of Scylla paramamosain provides insights in environmental adaptation.</title>
        <authorList>
            <person name="Zhang L."/>
        </authorList>
    </citation>
    <scope>NUCLEOTIDE SEQUENCE [LARGE SCALE GENOMIC DNA]</scope>
    <source>
        <strain evidence="1">LZ_2023a</strain>
        <tissue evidence="1">Muscle</tissue>
    </source>
</reference>
<evidence type="ECO:0000313" key="2">
    <source>
        <dbReference type="Proteomes" id="UP001487740"/>
    </source>
</evidence>
<protein>
    <submittedName>
        <fullName evidence="1">Uncharacterized protein</fullName>
    </submittedName>
</protein>
<evidence type="ECO:0000313" key="1">
    <source>
        <dbReference type="EMBL" id="KAK8381439.1"/>
    </source>
</evidence>
<dbReference type="EMBL" id="JARAKH010000040">
    <property type="protein sequence ID" value="KAK8381439.1"/>
    <property type="molecule type" value="Genomic_DNA"/>
</dbReference>
<comment type="caution">
    <text evidence="1">The sequence shown here is derived from an EMBL/GenBank/DDBJ whole genome shotgun (WGS) entry which is preliminary data.</text>
</comment>
<name>A0AAW0T190_SCYPA</name>